<keyword evidence="8 15" id="KW-0489">Methyltransferase</keyword>
<evidence type="ECO:0000256" key="7">
    <source>
        <dbReference type="ARBA" id="ARBA00022490"/>
    </source>
</evidence>
<comment type="subcellular location">
    <subcellularLocation>
        <location evidence="2 15 17">Cytoplasm</location>
    </subcellularLocation>
</comment>
<evidence type="ECO:0000256" key="3">
    <source>
        <dbReference type="ARBA" id="ARBA00007630"/>
    </source>
</evidence>
<evidence type="ECO:0000256" key="16">
    <source>
        <dbReference type="PIRSR" id="PIRSR000386-1"/>
    </source>
</evidence>
<comment type="similarity">
    <text evidence="3 15 17">Belongs to the RNA methyltransferase TrmD family.</text>
</comment>
<evidence type="ECO:0000256" key="14">
    <source>
        <dbReference type="ARBA" id="ARBA00047783"/>
    </source>
</evidence>
<dbReference type="Pfam" id="PF01746">
    <property type="entry name" value="tRNA_m1G_MT"/>
    <property type="match status" value="1"/>
</dbReference>
<dbReference type="CDD" id="cd18080">
    <property type="entry name" value="TrmD-like"/>
    <property type="match status" value="1"/>
</dbReference>
<dbReference type="NCBIfam" id="TIGR00088">
    <property type="entry name" value="trmD"/>
    <property type="match status" value="1"/>
</dbReference>
<dbReference type="InterPro" id="IPR023148">
    <property type="entry name" value="tRNA_m1G_MeTrfase_C_sf"/>
</dbReference>
<accession>A0A0Q9YNI3</accession>
<evidence type="ECO:0000256" key="10">
    <source>
        <dbReference type="ARBA" id="ARBA00022691"/>
    </source>
</evidence>
<keyword evidence="21" id="KW-1185">Reference proteome</keyword>
<dbReference type="PANTHER" id="PTHR46417">
    <property type="entry name" value="TRNA (GUANINE-N(1)-)-METHYLTRANSFERASE"/>
    <property type="match status" value="1"/>
</dbReference>
<dbReference type="Gene3D" id="1.10.1270.20">
    <property type="entry name" value="tRNA(m1g37)methyltransferase, domain 2"/>
    <property type="match status" value="1"/>
</dbReference>
<reference evidence="20" key="2">
    <citation type="journal article" date="2016" name="Genome Announc.">
        <title>Draft Genome Sequences of Two Novel Amoeba-Resistant Intranuclear Bacteria, 'Candidatus Berkiella cookevillensis' and 'Candidatus Berkiella aquae'.</title>
        <authorList>
            <person name="Mehari Y.T."/>
            <person name="Arivett B.A."/>
            <person name="Farone A.L."/>
            <person name="Gunderson J.H."/>
            <person name="Farone M.B."/>
        </authorList>
    </citation>
    <scope>NUCLEOTIDE SEQUENCE</scope>
    <source>
        <strain evidence="20">HT99</strain>
    </source>
</reference>
<dbReference type="InterPro" id="IPR029028">
    <property type="entry name" value="Alpha/beta_knot_MTases"/>
</dbReference>
<feature type="binding site" evidence="15 16">
    <location>
        <position position="114"/>
    </location>
    <ligand>
        <name>S-adenosyl-L-methionine</name>
        <dbReference type="ChEBI" id="CHEBI:59789"/>
    </ligand>
</feature>
<gene>
    <name evidence="15 19" type="primary">trmD</name>
    <name evidence="19" type="ORF">HT99x_00789</name>
    <name evidence="20" type="ORF">HT99x_013400</name>
</gene>
<dbReference type="EMBL" id="LKAJ02000001">
    <property type="protein sequence ID" value="MCS5712432.1"/>
    <property type="molecule type" value="Genomic_DNA"/>
</dbReference>
<reference evidence="19" key="1">
    <citation type="submission" date="2015-09" db="EMBL/GenBank/DDBJ databases">
        <title>Draft Genome Sequences of Two Novel Amoeba-resistant Intranuclear Bacteria, Candidatus Berkiella cookevillensis and Candidatus Berkiella aquae.</title>
        <authorList>
            <person name="Mehari Y.T."/>
            <person name="Arivett B.A."/>
            <person name="Farone A.L."/>
            <person name="Gunderson J.H."/>
            <person name="Farone M.B."/>
        </authorList>
    </citation>
    <scope>NUCLEOTIDE SEQUENCE [LARGE SCALE GENOMIC DNA]</scope>
    <source>
        <strain evidence="19">HT99</strain>
    </source>
</reference>
<evidence type="ECO:0000256" key="8">
    <source>
        <dbReference type="ARBA" id="ARBA00022603"/>
    </source>
</evidence>
<dbReference type="Proteomes" id="UP000051497">
    <property type="component" value="Unassembled WGS sequence"/>
</dbReference>
<dbReference type="InterPro" id="IPR016009">
    <property type="entry name" value="tRNA_MeTrfase_TRMD/TRM10"/>
</dbReference>
<evidence type="ECO:0000256" key="4">
    <source>
        <dbReference type="ARBA" id="ARBA00011738"/>
    </source>
</evidence>
<evidence type="ECO:0000313" key="20">
    <source>
        <dbReference type="EMBL" id="MCS5712432.1"/>
    </source>
</evidence>
<evidence type="ECO:0000256" key="2">
    <source>
        <dbReference type="ARBA" id="ARBA00004496"/>
    </source>
</evidence>
<dbReference type="OrthoDB" id="9807416at2"/>
<dbReference type="AlphaFoldDB" id="A0A0Q9YNI3"/>
<dbReference type="InterPro" id="IPR002649">
    <property type="entry name" value="tRNA_m1G_MeTrfase_TrmD"/>
</dbReference>
<keyword evidence="9 15" id="KW-0808">Transferase</keyword>
<evidence type="ECO:0000313" key="21">
    <source>
        <dbReference type="Proteomes" id="UP000051497"/>
    </source>
</evidence>
<evidence type="ECO:0000256" key="9">
    <source>
        <dbReference type="ARBA" id="ARBA00022679"/>
    </source>
</evidence>
<comment type="caution">
    <text evidence="19">The sequence shown here is derived from an EMBL/GenBank/DDBJ whole genome shotgun (WGS) entry which is preliminary data.</text>
</comment>
<evidence type="ECO:0000256" key="6">
    <source>
        <dbReference type="ARBA" id="ARBA00014679"/>
    </source>
</evidence>
<dbReference type="EC" id="2.1.1.228" evidence="5 15"/>
<evidence type="ECO:0000256" key="13">
    <source>
        <dbReference type="ARBA" id="ARBA00033392"/>
    </source>
</evidence>
<dbReference type="NCBIfam" id="NF000648">
    <property type="entry name" value="PRK00026.1"/>
    <property type="match status" value="1"/>
</dbReference>
<evidence type="ECO:0000256" key="1">
    <source>
        <dbReference type="ARBA" id="ARBA00002634"/>
    </source>
</evidence>
<dbReference type="PANTHER" id="PTHR46417:SF1">
    <property type="entry name" value="TRNA (GUANINE-N(1)-)-METHYLTRANSFERASE"/>
    <property type="match status" value="1"/>
</dbReference>
<dbReference type="FunFam" id="3.40.1280.10:FF:000001">
    <property type="entry name" value="tRNA (guanine-N(1)-)-methyltransferase"/>
    <property type="match status" value="1"/>
</dbReference>
<dbReference type="SUPFAM" id="SSF75217">
    <property type="entry name" value="alpha/beta knot"/>
    <property type="match status" value="1"/>
</dbReference>
<evidence type="ECO:0000256" key="12">
    <source>
        <dbReference type="ARBA" id="ARBA00029736"/>
    </source>
</evidence>
<dbReference type="InterPro" id="IPR029026">
    <property type="entry name" value="tRNA_m1G_MTases_N"/>
</dbReference>
<dbReference type="PIRSF" id="PIRSF000386">
    <property type="entry name" value="tRNA_mtase"/>
    <property type="match status" value="1"/>
</dbReference>
<evidence type="ECO:0000256" key="5">
    <source>
        <dbReference type="ARBA" id="ARBA00012807"/>
    </source>
</evidence>
<dbReference type="GO" id="GO:0005829">
    <property type="term" value="C:cytosol"/>
    <property type="evidence" value="ECO:0007669"/>
    <property type="project" value="TreeGrafter"/>
</dbReference>
<proteinExistence type="inferred from homology"/>
<comment type="catalytic activity">
    <reaction evidence="14 15 17">
        <text>guanosine(37) in tRNA + S-adenosyl-L-methionine = N(1)-methylguanosine(37) in tRNA + S-adenosyl-L-homocysteine + H(+)</text>
        <dbReference type="Rhea" id="RHEA:36899"/>
        <dbReference type="Rhea" id="RHEA-COMP:10145"/>
        <dbReference type="Rhea" id="RHEA-COMP:10147"/>
        <dbReference type="ChEBI" id="CHEBI:15378"/>
        <dbReference type="ChEBI" id="CHEBI:57856"/>
        <dbReference type="ChEBI" id="CHEBI:59789"/>
        <dbReference type="ChEBI" id="CHEBI:73542"/>
        <dbReference type="ChEBI" id="CHEBI:74269"/>
        <dbReference type="EC" id="2.1.1.228"/>
    </reaction>
</comment>
<keyword evidence="7 15" id="KW-0963">Cytoplasm</keyword>
<feature type="domain" description="tRNA methyltransferase TRMD/TRM10-type" evidence="18">
    <location>
        <begin position="1"/>
        <end position="229"/>
    </location>
</feature>
<evidence type="ECO:0000256" key="17">
    <source>
        <dbReference type="RuleBase" id="RU003464"/>
    </source>
</evidence>
<protein>
    <recommendedName>
        <fullName evidence="6 15">tRNA (guanine-N(1)-)-methyltransferase</fullName>
        <ecNumber evidence="5 15">2.1.1.228</ecNumber>
    </recommendedName>
    <alternativeName>
        <fullName evidence="12 15">M1G-methyltransferase</fullName>
    </alternativeName>
    <alternativeName>
        <fullName evidence="13 15">tRNA [GM37] methyltransferase</fullName>
    </alternativeName>
</protein>
<sequence length="250" mass="27620">MWCSVITIFPEMFAAIKDYGITGRAIDKGILALKTFDLRDFANDKHATVDDRPYGGGPGMVMMAEPLRLSLEAAKEAAPSKAKVIYVTPAGKRFDHKAARRLADEKQPLILVAGRYEGIDQRVIERDIDEQFSIGDYVLSGGELAVMTIIDALTRWLPGALGHEASAPNDAFSEENAGLLDCPHYTRPADLDGEVVPPVLLSGDHQAIALWRKKQALGQTWLKRPDLLQHLALDKTSQQLLAEFKQEQEN</sequence>
<organism evidence="19">
    <name type="scientific">Candidatus Berkiella aquae</name>
    <dbReference type="NCBI Taxonomy" id="295108"/>
    <lineage>
        <taxon>Bacteria</taxon>
        <taxon>Pseudomonadati</taxon>
        <taxon>Pseudomonadota</taxon>
        <taxon>Gammaproteobacteria</taxon>
        <taxon>Candidatus Berkiellales</taxon>
        <taxon>Candidatus Berkiellaceae</taxon>
        <taxon>Candidatus Berkiella</taxon>
    </lineage>
</organism>
<dbReference type="GO" id="GO:0052906">
    <property type="term" value="F:tRNA (guanine(37)-N1)-methyltransferase activity"/>
    <property type="evidence" value="ECO:0007669"/>
    <property type="project" value="UniProtKB-UniRule"/>
</dbReference>
<dbReference type="GO" id="GO:0002939">
    <property type="term" value="P:tRNA N1-guanine methylation"/>
    <property type="evidence" value="ECO:0007669"/>
    <property type="project" value="TreeGrafter"/>
</dbReference>
<feature type="binding site" evidence="15 16">
    <location>
        <begin position="134"/>
        <end position="139"/>
    </location>
    <ligand>
        <name>S-adenosyl-L-methionine</name>
        <dbReference type="ChEBI" id="CHEBI:59789"/>
    </ligand>
</feature>
<dbReference type="HAMAP" id="MF_00605">
    <property type="entry name" value="TrmD"/>
    <property type="match status" value="1"/>
</dbReference>
<evidence type="ECO:0000256" key="11">
    <source>
        <dbReference type="ARBA" id="ARBA00022694"/>
    </source>
</evidence>
<keyword evidence="10 15" id="KW-0949">S-adenosyl-L-methionine</keyword>
<evidence type="ECO:0000259" key="18">
    <source>
        <dbReference type="Pfam" id="PF01746"/>
    </source>
</evidence>
<evidence type="ECO:0000313" key="19">
    <source>
        <dbReference type="EMBL" id="KRG22367.1"/>
    </source>
</evidence>
<reference evidence="20" key="3">
    <citation type="submission" date="2021-06" db="EMBL/GenBank/DDBJ databases">
        <title>Genomic Description and Analysis of Intracellular Bacteria, Candidatus Berkiella cookevillensis and Candidatus Berkiella aquae.</title>
        <authorList>
            <person name="Kidane D.T."/>
            <person name="Mehari Y.T."/>
            <person name="Rice F.C."/>
            <person name="Arivett B.A."/>
            <person name="Farone A.L."/>
            <person name="Berk S.G."/>
            <person name="Farone M.B."/>
        </authorList>
    </citation>
    <scope>NUCLEOTIDE SEQUENCE</scope>
    <source>
        <strain evidence="20">HT99</strain>
    </source>
</reference>
<dbReference type="EMBL" id="LKAJ01000002">
    <property type="protein sequence ID" value="KRG22367.1"/>
    <property type="molecule type" value="Genomic_DNA"/>
</dbReference>
<evidence type="ECO:0000256" key="15">
    <source>
        <dbReference type="HAMAP-Rule" id="MF_00605"/>
    </source>
</evidence>
<comment type="function">
    <text evidence="1 15 17">Specifically methylates guanosine-37 in various tRNAs.</text>
</comment>
<keyword evidence="11 15" id="KW-0819">tRNA processing</keyword>
<name>A0A0Q9YNI3_9GAMM</name>
<comment type="subunit">
    <text evidence="4 15 17">Homodimer.</text>
</comment>
<dbReference type="Gene3D" id="3.40.1280.10">
    <property type="match status" value="1"/>
</dbReference>
<dbReference type="STRING" id="295108.HT99x_00789"/>
<dbReference type="PATRIC" id="fig|1590043.3.peg.787"/>
<dbReference type="FunFam" id="1.10.1270.20:FF:000001">
    <property type="entry name" value="tRNA (guanine-N(1)-)-methyltransferase"/>
    <property type="match status" value="1"/>
</dbReference>